<proteinExistence type="inferred from homology"/>
<dbReference type="PRINTS" id="PR00132">
    <property type="entry name" value="GLHYDRLASE2"/>
</dbReference>
<keyword evidence="2 9" id="KW-0378">Hydrolase</keyword>
<evidence type="ECO:0000256" key="1">
    <source>
        <dbReference type="ARBA" id="ARBA00007401"/>
    </source>
</evidence>
<dbReference type="SUPFAM" id="SSF49785">
    <property type="entry name" value="Galactose-binding domain-like"/>
    <property type="match status" value="1"/>
</dbReference>
<dbReference type="InterPro" id="IPR008964">
    <property type="entry name" value="Invasin/intimin_cell_adhesion"/>
</dbReference>
<dbReference type="InterPro" id="IPR006102">
    <property type="entry name" value="Ig-like_GH2"/>
</dbReference>
<dbReference type="Pfam" id="PF02837">
    <property type="entry name" value="Glyco_hydro_2_N"/>
    <property type="match status" value="1"/>
</dbReference>
<dbReference type="GO" id="GO:0005975">
    <property type="term" value="P:carbohydrate metabolic process"/>
    <property type="evidence" value="ECO:0007669"/>
    <property type="project" value="InterPro"/>
</dbReference>
<evidence type="ECO:0000313" key="10">
    <source>
        <dbReference type="Proteomes" id="UP000501128"/>
    </source>
</evidence>
<evidence type="ECO:0000259" key="7">
    <source>
        <dbReference type="Pfam" id="PF16355"/>
    </source>
</evidence>
<dbReference type="AlphaFoldDB" id="A0A7L5DY78"/>
<feature type="domain" description="Glycoside hydrolase family 2" evidence="8">
    <location>
        <begin position="727"/>
        <end position="829"/>
    </location>
</feature>
<gene>
    <name evidence="9" type="ORF">HH216_24760</name>
</gene>
<evidence type="ECO:0000259" key="8">
    <source>
        <dbReference type="Pfam" id="PF18565"/>
    </source>
</evidence>
<feature type="domain" description="Glycosyl hydrolases family 2 sugar binding" evidence="6">
    <location>
        <begin position="101"/>
        <end position="195"/>
    </location>
</feature>
<dbReference type="PANTHER" id="PTHR42732">
    <property type="entry name" value="BETA-GALACTOSIDASE"/>
    <property type="match status" value="1"/>
</dbReference>
<dbReference type="SUPFAM" id="SSF51445">
    <property type="entry name" value="(Trans)glycosidases"/>
    <property type="match status" value="1"/>
</dbReference>
<dbReference type="InterPro" id="IPR023232">
    <property type="entry name" value="Glyco_hydro_2_AS"/>
</dbReference>
<dbReference type="Gene3D" id="2.60.40.10">
    <property type="entry name" value="Immunoglobulins"/>
    <property type="match status" value="3"/>
</dbReference>
<dbReference type="InterPro" id="IPR006104">
    <property type="entry name" value="Glyco_hydro_2_N"/>
</dbReference>
<geneLocation type="plasmid" evidence="9 10">
    <name>unnamed1</name>
</geneLocation>
<dbReference type="SUPFAM" id="SSF49303">
    <property type="entry name" value="beta-Galactosidase/glucuronidase domain"/>
    <property type="match status" value="1"/>
</dbReference>
<dbReference type="Pfam" id="PF02836">
    <property type="entry name" value="Glyco_hydro_2_C"/>
    <property type="match status" value="1"/>
</dbReference>
<dbReference type="SUPFAM" id="SSF49373">
    <property type="entry name" value="Invasin/intimin cell-adhesion fragments"/>
    <property type="match status" value="1"/>
</dbReference>
<feature type="domain" description="Glycoside hydrolase family 2 catalytic" evidence="5">
    <location>
        <begin position="321"/>
        <end position="550"/>
    </location>
</feature>
<dbReference type="KEGG" id="srho:HH216_24760"/>
<evidence type="ECO:0000256" key="3">
    <source>
        <dbReference type="ARBA" id="ARBA00023295"/>
    </source>
</evidence>
<accession>A0A7L5DY78</accession>
<dbReference type="Pfam" id="PF00703">
    <property type="entry name" value="Glyco_hydro_2"/>
    <property type="match status" value="1"/>
</dbReference>
<dbReference type="GO" id="GO:0004553">
    <property type="term" value="F:hydrolase activity, hydrolyzing O-glycosyl compounds"/>
    <property type="evidence" value="ECO:0007669"/>
    <property type="project" value="InterPro"/>
</dbReference>
<feature type="domain" description="DUF4982" evidence="7">
    <location>
        <begin position="656"/>
        <end position="713"/>
    </location>
</feature>
<evidence type="ECO:0000313" key="9">
    <source>
        <dbReference type="EMBL" id="QJD81578.1"/>
    </source>
</evidence>
<dbReference type="InterPro" id="IPR036156">
    <property type="entry name" value="Beta-gal/glucu_dom_sf"/>
</dbReference>
<dbReference type="InterPro" id="IPR051913">
    <property type="entry name" value="GH2_Domain-Containing"/>
</dbReference>
<dbReference type="Gene3D" id="3.20.20.80">
    <property type="entry name" value="Glycosidases"/>
    <property type="match status" value="1"/>
</dbReference>
<evidence type="ECO:0000259" key="4">
    <source>
        <dbReference type="Pfam" id="PF00703"/>
    </source>
</evidence>
<dbReference type="InterPro" id="IPR006103">
    <property type="entry name" value="Glyco_hydro_2_cat"/>
</dbReference>
<dbReference type="InterPro" id="IPR008979">
    <property type="entry name" value="Galactose-bd-like_sf"/>
</dbReference>
<feature type="domain" description="Glycoside hydrolase family 2 immunoglobulin-like beta-sandwich" evidence="4">
    <location>
        <begin position="210"/>
        <end position="312"/>
    </location>
</feature>
<dbReference type="Pfam" id="PF16355">
    <property type="entry name" value="DUF4982"/>
    <property type="match status" value="1"/>
</dbReference>
<dbReference type="EMBL" id="CP051678">
    <property type="protein sequence ID" value="QJD81578.1"/>
    <property type="molecule type" value="Genomic_DNA"/>
</dbReference>
<dbReference type="PANTHER" id="PTHR42732:SF1">
    <property type="entry name" value="BETA-MANNOSIDASE"/>
    <property type="match status" value="1"/>
</dbReference>
<dbReference type="InterPro" id="IPR032311">
    <property type="entry name" value="DUF4982"/>
</dbReference>
<protein>
    <submittedName>
        <fullName evidence="9">Glycoside hydrolase family 2 protein</fullName>
    </submittedName>
</protein>
<dbReference type="InterPro" id="IPR006101">
    <property type="entry name" value="Glyco_hydro_2"/>
</dbReference>
<comment type="similarity">
    <text evidence="1">Belongs to the glycosyl hydrolase 2 family.</text>
</comment>
<reference evidence="9 10" key="1">
    <citation type="submission" date="2020-04" db="EMBL/GenBank/DDBJ databases">
        <title>Genome sequencing of novel species.</title>
        <authorList>
            <person name="Heo J."/>
            <person name="Kim S.-J."/>
            <person name="Kim J.-S."/>
            <person name="Hong S.-B."/>
            <person name="Kwon S.-W."/>
        </authorList>
    </citation>
    <scope>NUCLEOTIDE SEQUENCE [LARGE SCALE GENOMIC DNA]</scope>
    <source>
        <strain evidence="9 10">CJU-R4</strain>
        <plasmid evidence="9 10">unnamed1</plasmid>
    </source>
</reference>
<dbReference type="InterPro" id="IPR013783">
    <property type="entry name" value="Ig-like_fold"/>
</dbReference>
<dbReference type="Proteomes" id="UP000501128">
    <property type="component" value="Plasmid unnamed1"/>
</dbReference>
<keyword evidence="3" id="KW-0326">Glycosidase</keyword>
<keyword evidence="10" id="KW-1185">Reference proteome</keyword>
<organism evidence="9 10">
    <name type="scientific">Spirosoma rhododendri</name>
    <dbReference type="NCBI Taxonomy" id="2728024"/>
    <lineage>
        <taxon>Bacteria</taxon>
        <taxon>Pseudomonadati</taxon>
        <taxon>Bacteroidota</taxon>
        <taxon>Cytophagia</taxon>
        <taxon>Cytophagales</taxon>
        <taxon>Cytophagaceae</taxon>
        <taxon>Spirosoma</taxon>
    </lineage>
</organism>
<dbReference type="RefSeq" id="WP_169553596.1">
    <property type="nucleotide sequence ID" value="NZ_CP051678.1"/>
</dbReference>
<evidence type="ECO:0000259" key="6">
    <source>
        <dbReference type="Pfam" id="PF02837"/>
    </source>
</evidence>
<keyword evidence="9" id="KW-0614">Plasmid</keyword>
<dbReference type="InterPro" id="IPR017853">
    <property type="entry name" value="GH"/>
</dbReference>
<dbReference type="Gene3D" id="2.60.120.260">
    <property type="entry name" value="Galactose-binding domain-like"/>
    <property type="match status" value="1"/>
</dbReference>
<evidence type="ECO:0000256" key="2">
    <source>
        <dbReference type="ARBA" id="ARBA00022801"/>
    </source>
</evidence>
<dbReference type="Pfam" id="PF18565">
    <property type="entry name" value="Glyco_hydro2_C5"/>
    <property type="match status" value="1"/>
</dbReference>
<dbReference type="PROSITE" id="PS00608">
    <property type="entry name" value="GLYCOSYL_HYDROL_F2_2"/>
    <property type="match status" value="1"/>
</dbReference>
<dbReference type="InterPro" id="IPR040605">
    <property type="entry name" value="Glyco_hydro2_dom5"/>
</dbReference>
<name>A0A7L5DY78_9BACT</name>
<sequence>MKQLVLLLGVMGTLTGRAQQASLVWPSAVNSTARTQLFDQDWRFLRDSVPGAEQPSYQDDTWRRLTLPHDWSIEDLPPQQAGTVAGPFARSSAGATSTGYAVGGTGWYRKTFTLPPATGAKRVSVRFDGVYRNADVWLNGHHLGFHPYGYTPFVYDLTPYLRHPGQPNSLAVRVRNGGQNTRWYTGSGIYRHVWLTIAESIHVAPWGITVTTPQVSDSAAQVQVRTVVVNQGSIAAPVTVQVLLQTADGRVVNSTRKTATVAAAGRTDVTQTLTLAQPKRWSVETPYRYRAVVTIRQGSRTVDSLSTPFGVRTIHFNAQTGFTLNGKRVWLKGGCVHHDNGPLGAVALDRAEERKVELLKANGFNAVRSSHNPPSPAFLDACDRLGMLVIDEAFDMWQRPKKPDDYHLDFDAWWERDLTAMIERDRNHPAVILWSVGNEISERADSSGLAITRKLVDAVHRLDPTRPTTEAICRFWEYPGTPWEASAKAFALLDIGGYNYEWKHYESDHRQAPNRIMVGTETFAKEAYENWQQVETHPYVIGDFVWTALDYMGETAIGHSLLQPRTDKDSLAAVLPWPWFNAFCGDLDLIGTKKPQSYYRDVVWRNSPVEMAVHVPIPDGMKETVTSWGWPDERQSWTWSGPDGSGLDGSGFGAAGKPLQVRVFTRSQKVRLLLNGKHVGEQSLPDSSIVVVFTVPYQPGTLEAISLNDGQETGRVSLTTASSPHRIRLTADRPTLRADQQDLSFLTAEVVDAQGRVVPDAALPLTFQVSGAGSLAAVGSGNPTDMASFQQPTRTTYRGRCLAVIRATATKGSITVRASAAGLVPAEVTLSTQ</sequence>
<evidence type="ECO:0000259" key="5">
    <source>
        <dbReference type="Pfam" id="PF02836"/>
    </source>
</evidence>